<dbReference type="EMBL" id="LSSM01000143">
    <property type="protein sequence ID" value="OMJ29902.1"/>
    <property type="molecule type" value="Genomic_DNA"/>
</dbReference>
<organism evidence="1 2">
    <name type="scientific">Smittium culicis</name>
    <dbReference type="NCBI Taxonomy" id="133412"/>
    <lineage>
        <taxon>Eukaryota</taxon>
        <taxon>Fungi</taxon>
        <taxon>Fungi incertae sedis</taxon>
        <taxon>Zoopagomycota</taxon>
        <taxon>Kickxellomycotina</taxon>
        <taxon>Harpellomycetes</taxon>
        <taxon>Harpellales</taxon>
        <taxon>Legeriomycetaceae</taxon>
        <taxon>Smittium</taxon>
    </lineage>
</organism>
<name>A0A1R1YSN1_9FUNG</name>
<keyword evidence="2" id="KW-1185">Reference proteome</keyword>
<protein>
    <submittedName>
        <fullName evidence="1">Uncharacterized protein</fullName>
    </submittedName>
</protein>
<gene>
    <name evidence="1" type="ORF">AYI69_g577</name>
</gene>
<sequence>MPSLENQEPELGSRDVDEELNGLFSSIAVTPHADYYSVARTLSTLRVEGEMPPSYVVSPGAQRYARLGSDPLALTGCYEVESFYPGDWVEDQASEIFDEKNFFLWSAGPSKIPRLMVIDNFI</sequence>
<evidence type="ECO:0000313" key="1">
    <source>
        <dbReference type="EMBL" id="OMJ29902.1"/>
    </source>
</evidence>
<dbReference type="OrthoDB" id="5663591at2759"/>
<reference evidence="2" key="1">
    <citation type="submission" date="2017-01" db="EMBL/GenBank/DDBJ databases">
        <authorList>
            <person name="Wang Y."/>
            <person name="White M."/>
            <person name="Kvist S."/>
            <person name="Moncalvo J.-M."/>
        </authorList>
    </citation>
    <scope>NUCLEOTIDE SEQUENCE [LARGE SCALE GENOMIC DNA]</scope>
    <source>
        <strain evidence="2">ID-206-W2</strain>
    </source>
</reference>
<accession>A0A1R1YSN1</accession>
<evidence type="ECO:0000313" key="2">
    <source>
        <dbReference type="Proteomes" id="UP000187429"/>
    </source>
</evidence>
<proteinExistence type="predicted"/>
<comment type="caution">
    <text evidence="1">The sequence shown here is derived from an EMBL/GenBank/DDBJ whole genome shotgun (WGS) entry which is preliminary data.</text>
</comment>
<dbReference type="AlphaFoldDB" id="A0A1R1YSN1"/>
<dbReference type="Proteomes" id="UP000187429">
    <property type="component" value="Unassembled WGS sequence"/>
</dbReference>